<organism evidence="10 11">
    <name type="scientific">Demequina muriae</name>
    <dbReference type="NCBI Taxonomy" id="3051664"/>
    <lineage>
        <taxon>Bacteria</taxon>
        <taxon>Bacillati</taxon>
        <taxon>Actinomycetota</taxon>
        <taxon>Actinomycetes</taxon>
        <taxon>Micrococcales</taxon>
        <taxon>Demequinaceae</taxon>
        <taxon>Demequina</taxon>
    </lineage>
</organism>
<dbReference type="PROSITE" id="PS52029">
    <property type="entry name" value="LD_TPASE"/>
    <property type="match status" value="1"/>
</dbReference>
<keyword evidence="8" id="KW-0472">Membrane</keyword>
<evidence type="ECO:0000256" key="4">
    <source>
        <dbReference type="ARBA" id="ARBA00022984"/>
    </source>
</evidence>
<evidence type="ECO:0000256" key="5">
    <source>
        <dbReference type="ARBA" id="ARBA00023316"/>
    </source>
</evidence>
<dbReference type="InterPro" id="IPR050979">
    <property type="entry name" value="LD-transpeptidase"/>
</dbReference>
<feature type="region of interest" description="Disordered" evidence="7">
    <location>
        <begin position="1"/>
        <end position="29"/>
    </location>
</feature>
<gene>
    <name evidence="10" type="ORF">QQX02_08325</name>
</gene>
<evidence type="ECO:0000256" key="1">
    <source>
        <dbReference type="ARBA" id="ARBA00004752"/>
    </source>
</evidence>
<keyword evidence="2 10" id="KW-0808">Transferase</keyword>
<dbReference type="SUPFAM" id="SSF141523">
    <property type="entry name" value="L,D-transpeptidase catalytic domain-like"/>
    <property type="match status" value="1"/>
</dbReference>
<evidence type="ECO:0000256" key="8">
    <source>
        <dbReference type="SAM" id="Phobius"/>
    </source>
</evidence>
<keyword evidence="11" id="KW-1185">Reference proteome</keyword>
<dbReference type="Gene3D" id="2.40.440.10">
    <property type="entry name" value="L,D-transpeptidase catalytic domain-like"/>
    <property type="match status" value="1"/>
</dbReference>
<feature type="transmembrane region" description="Helical" evidence="8">
    <location>
        <begin position="31"/>
        <end position="49"/>
    </location>
</feature>
<name>A0ABT8GHL8_9MICO</name>
<feature type="active site" description="Proton donor/acceptor" evidence="6">
    <location>
        <position position="247"/>
    </location>
</feature>
<evidence type="ECO:0000256" key="7">
    <source>
        <dbReference type="SAM" id="MobiDB-lite"/>
    </source>
</evidence>
<evidence type="ECO:0000313" key="11">
    <source>
        <dbReference type="Proteomes" id="UP001172708"/>
    </source>
</evidence>
<dbReference type="PANTHER" id="PTHR30582">
    <property type="entry name" value="L,D-TRANSPEPTIDASE"/>
    <property type="match status" value="1"/>
</dbReference>
<dbReference type="EMBL" id="JAUHQA010000001">
    <property type="protein sequence ID" value="MDN4480923.1"/>
    <property type="molecule type" value="Genomic_DNA"/>
</dbReference>
<accession>A0ABT8GHL8</accession>
<evidence type="ECO:0000256" key="6">
    <source>
        <dbReference type="PROSITE-ProRule" id="PRU01373"/>
    </source>
</evidence>
<feature type="compositionally biased region" description="Low complexity" evidence="7">
    <location>
        <begin position="67"/>
        <end position="83"/>
    </location>
</feature>
<keyword evidence="8" id="KW-1133">Transmembrane helix</keyword>
<dbReference type="Pfam" id="PF03734">
    <property type="entry name" value="YkuD"/>
    <property type="match status" value="1"/>
</dbReference>
<evidence type="ECO:0000313" key="10">
    <source>
        <dbReference type="EMBL" id="MDN4480923.1"/>
    </source>
</evidence>
<feature type="region of interest" description="Disordered" evidence="7">
    <location>
        <begin position="98"/>
        <end position="117"/>
    </location>
</feature>
<keyword evidence="5 6" id="KW-0961">Cell wall biogenesis/degradation</keyword>
<feature type="active site" description="Nucleophile" evidence="6">
    <location>
        <position position="263"/>
    </location>
</feature>
<evidence type="ECO:0000256" key="3">
    <source>
        <dbReference type="ARBA" id="ARBA00022960"/>
    </source>
</evidence>
<comment type="caution">
    <text evidence="10">The sequence shown here is derived from an EMBL/GenBank/DDBJ whole genome shotgun (WGS) entry which is preliminary data.</text>
</comment>
<dbReference type="Proteomes" id="UP001172708">
    <property type="component" value="Unassembled WGS sequence"/>
</dbReference>
<reference evidence="10" key="1">
    <citation type="submission" date="2023-06" db="EMBL/GenBank/DDBJ databases">
        <title>Egi l300058.</title>
        <authorList>
            <person name="Gao L."/>
            <person name="Fang B.-Z."/>
            <person name="Li W.-J."/>
        </authorList>
    </citation>
    <scope>NUCLEOTIDE SEQUENCE</scope>
    <source>
        <strain evidence="10">EGI L300058</strain>
    </source>
</reference>
<keyword evidence="4 6" id="KW-0573">Peptidoglycan synthesis</keyword>
<dbReference type="InterPro" id="IPR005490">
    <property type="entry name" value="LD_TPept_cat_dom"/>
</dbReference>
<dbReference type="InterPro" id="IPR038063">
    <property type="entry name" value="Transpep_catalytic_dom"/>
</dbReference>
<comment type="pathway">
    <text evidence="1 6">Cell wall biogenesis; peptidoglycan biosynthesis.</text>
</comment>
<protein>
    <submittedName>
        <fullName evidence="10">L,D-transpeptidase</fullName>
        <ecNumber evidence="10">2.-.-.-</ecNumber>
    </submittedName>
</protein>
<evidence type="ECO:0000259" key="9">
    <source>
        <dbReference type="PROSITE" id="PS52029"/>
    </source>
</evidence>
<dbReference type="CDD" id="cd16913">
    <property type="entry name" value="YkuD_like"/>
    <property type="match status" value="1"/>
</dbReference>
<sequence length="294" mass="30546">MPSDASATARPRSGPRHTGTGPSRRSRRWQWAAAVASLVATAVVIAVLLTQGEEPERVTPAAPSPSPSESTPSPSPSEAGPEVEPGEIVLEAGAEGLAVFDSPGGDEPSEELGQWSALGSPTTLMGFDRESVDGEEWIQVELLGSPNHRTGWVRAADATITSTDARIDVYLAEREVELTVDGESSVLSDAVIGEDVSPTPLGVFWVTDVLDFTANPTGVYGAYALGLNGWSETLDEFNGGVPQIAVHGTNQPDLMGQAVSNGCVRLPNEVVTAIAETDGVGVGTPVVVHASREA</sequence>
<keyword evidence="3 6" id="KW-0133">Cell shape</keyword>
<feature type="region of interest" description="Disordered" evidence="7">
    <location>
        <begin position="50"/>
        <end position="83"/>
    </location>
</feature>
<dbReference type="RefSeq" id="WP_301142391.1">
    <property type="nucleotide sequence ID" value="NZ_JAUHQA010000001.1"/>
</dbReference>
<feature type="domain" description="L,D-TPase catalytic" evidence="9">
    <location>
        <begin position="165"/>
        <end position="289"/>
    </location>
</feature>
<evidence type="ECO:0000256" key="2">
    <source>
        <dbReference type="ARBA" id="ARBA00022679"/>
    </source>
</evidence>
<keyword evidence="8" id="KW-0812">Transmembrane</keyword>
<dbReference type="GO" id="GO:0016740">
    <property type="term" value="F:transferase activity"/>
    <property type="evidence" value="ECO:0007669"/>
    <property type="project" value="UniProtKB-KW"/>
</dbReference>
<proteinExistence type="predicted"/>
<dbReference type="EC" id="2.-.-.-" evidence="10"/>